<dbReference type="HOGENOM" id="CLU_002753_4_4_1"/>
<dbReference type="PRINTS" id="PR00491">
    <property type="entry name" value="VASOACTVEIPR"/>
</dbReference>
<keyword evidence="12" id="KW-0807">Transducer</keyword>
<comment type="subcellular location">
    <subcellularLocation>
        <location evidence="1">Cell membrane</location>
        <topology evidence="1">Multi-pass membrane protein</topology>
    </subcellularLocation>
</comment>
<evidence type="ECO:0000259" key="18">
    <source>
        <dbReference type="PROSITE" id="PS50227"/>
    </source>
</evidence>
<dbReference type="Pfam" id="PF00002">
    <property type="entry name" value="7tm_2"/>
    <property type="match status" value="1"/>
</dbReference>
<feature type="transmembrane region" description="Helical" evidence="16">
    <location>
        <begin position="325"/>
        <end position="344"/>
    </location>
</feature>
<dbReference type="SUPFAM" id="SSF81321">
    <property type="entry name" value="Family A G protein-coupled receptor-like"/>
    <property type="match status" value="1"/>
</dbReference>
<sequence length="485" mass="55799">MRTLPILLLSLCWTLVNGVHPECRFQLEIHKEETRCMELLKNAKPVDYKGCVGVWDNITCWRPAKIGETVTVPCPKVFSLFSGKPGNISKNCTSNGWSDIFPDILSTCGYNDYEDDYKVNFYVRVKAIYTLGHSVSLIALTTGSVILCLFRKLHCTRNYIHLNLFLSFILRAISVLVKDDILYSSSNTAHCPEDQTSWVGCKAILVFFQYGVMANFYWLLVEGLYLHILLVLIFSPNRHFMIYLLIGWGIPTIFIITWTVTRIILEDTGCWDTNEHGGPWWVIRIPILISIIVNFILFISIIRILLQKLRSPDVGGNDQSQYKRLAKSTLLLIPLFGVHYTVFALFPDRSSNNYKIIFELCLGSFQGLIVAVLYCFLNSAGGAEKKVAEFVLEADSRQRLQTPQLVHFPKWIRKCFPAPQEFKSSLIYADRDHHDINELGPPNNEKLWDISFIKKLDVIFYNMYSLVLCFSTCWYLGNWFVQPTY</sequence>
<evidence type="ECO:0000313" key="20">
    <source>
        <dbReference type="Ensembl" id="ENSTGUP00000000776.2"/>
    </source>
</evidence>
<dbReference type="InterPro" id="IPR000832">
    <property type="entry name" value="GPCR_2_secretin-like"/>
</dbReference>
<evidence type="ECO:0000256" key="8">
    <source>
        <dbReference type="ARBA" id="ARBA00023136"/>
    </source>
</evidence>
<keyword evidence="4 16" id="KW-0812">Transmembrane</keyword>
<evidence type="ECO:0000256" key="13">
    <source>
        <dbReference type="ARBA" id="ARBA00063657"/>
    </source>
</evidence>
<evidence type="ECO:0000256" key="15">
    <source>
        <dbReference type="ARBA" id="ARBA00083435"/>
    </source>
</evidence>
<feature type="transmembrane region" description="Helical" evidence="16">
    <location>
        <begin position="127"/>
        <end position="150"/>
    </location>
</feature>
<feature type="transmembrane region" description="Helical" evidence="16">
    <location>
        <begin position="281"/>
        <end position="305"/>
    </location>
</feature>
<feature type="transmembrane region" description="Helical" evidence="16">
    <location>
        <begin position="159"/>
        <end position="177"/>
    </location>
</feature>
<evidence type="ECO:0000256" key="1">
    <source>
        <dbReference type="ARBA" id="ARBA00004651"/>
    </source>
</evidence>
<evidence type="ECO:0000256" key="10">
    <source>
        <dbReference type="ARBA" id="ARBA00023170"/>
    </source>
</evidence>
<feature type="signal peptide" evidence="17">
    <location>
        <begin position="1"/>
        <end position="18"/>
    </location>
</feature>
<dbReference type="GO" id="GO:0001634">
    <property type="term" value="F:pituitary adenylate cyclase-activating polypeptide receptor activity"/>
    <property type="evidence" value="ECO:0007669"/>
    <property type="project" value="Ensembl"/>
</dbReference>
<dbReference type="PROSITE" id="PS50261">
    <property type="entry name" value="G_PROTEIN_RECEP_F2_4"/>
    <property type="match status" value="1"/>
</dbReference>
<keyword evidence="21" id="KW-1185">Reference proteome</keyword>
<reference evidence="20" key="2">
    <citation type="submission" date="2025-08" db="UniProtKB">
        <authorList>
            <consortium name="Ensembl"/>
        </authorList>
    </citation>
    <scope>IDENTIFICATION</scope>
</reference>
<dbReference type="PANTHER" id="PTHR45620:SF22">
    <property type="entry name" value="VASOACTIVE INTESTINAL POLYPEPTIDE RECEPTOR 2"/>
    <property type="match status" value="1"/>
</dbReference>
<comment type="similarity">
    <text evidence="2">Belongs to the G-protein coupled receptor 2 family.</text>
</comment>
<dbReference type="InterPro" id="IPR001879">
    <property type="entry name" value="GPCR_2_extracellular_dom"/>
</dbReference>
<evidence type="ECO:0000256" key="16">
    <source>
        <dbReference type="SAM" id="Phobius"/>
    </source>
</evidence>
<dbReference type="GeneTree" id="ENSGT00940000158089"/>
<keyword evidence="7" id="KW-0297">G-protein coupled receptor</keyword>
<dbReference type="InterPro" id="IPR017981">
    <property type="entry name" value="GPCR_2-like_7TM"/>
</dbReference>
<accession>H0YR68</accession>
<evidence type="ECO:0000259" key="19">
    <source>
        <dbReference type="PROSITE" id="PS50261"/>
    </source>
</evidence>
<evidence type="ECO:0000256" key="3">
    <source>
        <dbReference type="ARBA" id="ARBA00022475"/>
    </source>
</evidence>
<keyword evidence="6 16" id="KW-1133">Transmembrane helix</keyword>
<keyword evidence="8 16" id="KW-0472">Membrane</keyword>
<dbReference type="GO" id="GO:0007166">
    <property type="term" value="P:cell surface receptor signaling pathway"/>
    <property type="evidence" value="ECO:0007669"/>
    <property type="project" value="InterPro"/>
</dbReference>
<dbReference type="InterPro" id="IPR017983">
    <property type="entry name" value="GPCR_2_secretin-like_CS"/>
</dbReference>
<feature type="transmembrane region" description="Helical" evidence="16">
    <location>
        <begin position="241"/>
        <end position="261"/>
    </location>
</feature>
<dbReference type="Pfam" id="PF02793">
    <property type="entry name" value="HRM"/>
    <property type="match status" value="1"/>
</dbReference>
<dbReference type="SMART" id="SM00008">
    <property type="entry name" value="HormR"/>
    <property type="match status" value="1"/>
</dbReference>
<feature type="transmembrane region" description="Helical" evidence="16">
    <location>
        <begin position="458"/>
        <end position="477"/>
    </location>
</feature>
<comment type="subunit">
    <text evidence="13">Interacts with ADCYAP1/PACAP (via N-terminal extracellular domain); activated by PACAP27 and CAPAC38 neuropeptides. Interacts with VIP; the interaction results in VIPR1 activation.</text>
</comment>
<evidence type="ECO:0000256" key="14">
    <source>
        <dbReference type="ARBA" id="ARBA00071716"/>
    </source>
</evidence>
<dbReference type="Proteomes" id="UP000007754">
    <property type="component" value="Chromosome 2"/>
</dbReference>
<protein>
    <recommendedName>
        <fullName evidence="14">Vasoactive intestinal polypeptide receptor 2</fullName>
    </recommendedName>
    <alternativeName>
        <fullName evidence="15">Pituitary adenylate cyclase-activating polypeptide type III receptor</fullName>
    </alternativeName>
</protein>
<proteinExistence type="inferred from homology"/>
<dbReference type="GO" id="GO:0004999">
    <property type="term" value="F:vasoactive intestinal polypeptide receptor activity"/>
    <property type="evidence" value="ECO:0007669"/>
    <property type="project" value="Ensembl"/>
</dbReference>
<dbReference type="OMA" id="IWIITRV"/>
<evidence type="ECO:0000313" key="21">
    <source>
        <dbReference type="Proteomes" id="UP000007754"/>
    </source>
</evidence>
<dbReference type="GO" id="GO:0008528">
    <property type="term" value="F:G protein-coupled peptide receptor activity"/>
    <property type="evidence" value="ECO:0007669"/>
    <property type="project" value="TreeGrafter"/>
</dbReference>
<dbReference type="FunFam" id="1.20.1070.10:FF:000032">
    <property type="entry name" value="Vasoactive intestinal polypeptide receptor 1"/>
    <property type="match status" value="1"/>
</dbReference>
<dbReference type="STRING" id="59729.ENSTGUP00000000776"/>
<dbReference type="PRINTS" id="PR00249">
    <property type="entry name" value="GPCRSECRETIN"/>
</dbReference>
<dbReference type="PROSITE" id="PS50227">
    <property type="entry name" value="G_PROTEIN_RECEP_F2_3"/>
    <property type="match status" value="1"/>
</dbReference>
<dbReference type="InterPro" id="IPR001571">
    <property type="entry name" value="GPCR_2_VIP_rcpt"/>
</dbReference>
<dbReference type="PRINTS" id="PR01155">
    <property type="entry name" value="VIP2RECEPTOR"/>
</dbReference>
<reference evidence="20 21" key="1">
    <citation type="journal article" date="2010" name="Nature">
        <title>The genome of a songbird.</title>
        <authorList>
            <person name="Warren W.C."/>
            <person name="Clayton D.F."/>
            <person name="Ellegren H."/>
            <person name="Arnold A.P."/>
            <person name="Hillier L.W."/>
            <person name="Kunstner A."/>
            <person name="Searle S."/>
            <person name="White S."/>
            <person name="Vilella A.J."/>
            <person name="Fairley S."/>
            <person name="Heger A."/>
            <person name="Kong L."/>
            <person name="Ponting C.P."/>
            <person name="Jarvis E.D."/>
            <person name="Mello C.V."/>
            <person name="Minx P."/>
            <person name="Lovell P."/>
            <person name="Velho T.A."/>
            <person name="Ferris M."/>
            <person name="Balakrishnan C.N."/>
            <person name="Sinha S."/>
            <person name="Blatti C."/>
            <person name="London S.E."/>
            <person name="Li Y."/>
            <person name="Lin Y.C."/>
            <person name="George J."/>
            <person name="Sweedler J."/>
            <person name="Southey B."/>
            <person name="Gunaratne P."/>
            <person name="Watson M."/>
            <person name="Nam K."/>
            <person name="Backstrom N."/>
            <person name="Smeds L."/>
            <person name="Nabholz B."/>
            <person name="Itoh Y."/>
            <person name="Whitney O."/>
            <person name="Pfenning A.R."/>
            <person name="Howard J."/>
            <person name="Volker M."/>
            <person name="Skinner B.M."/>
            <person name="Griffin D.K."/>
            <person name="Ye L."/>
            <person name="McLaren W.M."/>
            <person name="Flicek P."/>
            <person name="Quesada V."/>
            <person name="Velasco G."/>
            <person name="Lopez-Otin C."/>
            <person name="Puente X.S."/>
            <person name="Olender T."/>
            <person name="Lancet D."/>
            <person name="Smit A.F."/>
            <person name="Hubley R."/>
            <person name="Konkel M.K."/>
            <person name="Walker J.A."/>
            <person name="Batzer M.A."/>
            <person name="Gu W."/>
            <person name="Pollock D.D."/>
            <person name="Chen L."/>
            <person name="Cheng Z."/>
            <person name="Eichler E.E."/>
            <person name="Stapley J."/>
            <person name="Slate J."/>
            <person name="Ekblom R."/>
            <person name="Birkhead T."/>
            <person name="Burke T."/>
            <person name="Burt D."/>
            <person name="Scharff C."/>
            <person name="Adam I."/>
            <person name="Richard H."/>
            <person name="Sultan M."/>
            <person name="Soldatov A."/>
            <person name="Lehrach H."/>
            <person name="Edwards S.V."/>
            <person name="Yang S.P."/>
            <person name="Li X."/>
            <person name="Graves T."/>
            <person name="Fulton L."/>
            <person name="Nelson J."/>
            <person name="Chinwalla A."/>
            <person name="Hou S."/>
            <person name="Mardis E.R."/>
            <person name="Wilson R.K."/>
        </authorList>
    </citation>
    <scope>NUCLEOTIDE SEQUENCE [LARGE SCALE GENOMIC DNA]</scope>
</reference>
<feature type="transmembrane region" description="Helical" evidence="16">
    <location>
        <begin position="216"/>
        <end position="234"/>
    </location>
</feature>
<feature type="transmembrane region" description="Helical" evidence="16">
    <location>
        <begin position="356"/>
        <end position="377"/>
    </location>
</feature>
<evidence type="ECO:0000256" key="17">
    <source>
        <dbReference type="SAM" id="SignalP"/>
    </source>
</evidence>
<dbReference type="InterPro" id="IPR002284">
    <property type="entry name" value="GPCR_2_VIP_rcpt_2"/>
</dbReference>
<dbReference type="GO" id="GO:0017046">
    <property type="term" value="F:peptide hormone binding"/>
    <property type="evidence" value="ECO:0007669"/>
    <property type="project" value="TreeGrafter"/>
</dbReference>
<evidence type="ECO:0000256" key="12">
    <source>
        <dbReference type="ARBA" id="ARBA00023224"/>
    </source>
</evidence>
<feature type="domain" description="G-protein coupled receptors family 2 profile 1" evidence="18">
    <location>
        <begin position="35"/>
        <end position="112"/>
    </location>
</feature>
<evidence type="ECO:0000256" key="2">
    <source>
        <dbReference type="ARBA" id="ARBA00005314"/>
    </source>
</evidence>
<evidence type="ECO:0000256" key="5">
    <source>
        <dbReference type="ARBA" id="ARBA00022729"/>
    </source>
</evidence>
<keyword evidence="5 17" id="KW-0732">Signal</keyword>
<keyword evidence="10" id="KW-0675">Receptor</keyword>
<dbReference type="InterPro" id="IPR047035">
    <property type="entry name" value="VIP-R2_7TM"/>
</dbReference>
<evidence type="ECO:0000256" key="9">
    <source>
        <dbReference type="ARBA" id="ARBA00023157"/>
    </source>
</evidence>
<dbReference type="PANTHER" id="PTHR45620">
    <property type="entry name" value="PDF RECEPTOR-LIKE PROTEIN-RELATED"/>
    <property type="match status" value="1"/>
</dbReference>
<evidence type="ECO:0000256" key="6">
    <source>
        <dbReference type="ARBA" id="ARBA00022989"/>
    </source>
</evidence>
<keyword evidence="11" id="KW-0325">Glycoprotein</keyword>
<dbReference type="CDD" id="cd15986">
    <property type="entry name" value="7tmB1_VIP-R2"/>
    <property type="match status" value="1"/>
</dbReference>
<evidence type="ECO:0000256" key="7">
    <source>
        <dbReference type="ARBA" id="ARBA00023040"/>
    </source>
</evidence>
<name>H0YR68_TAEGU</name>
<feature type="chain" id="PRO_5025683648" description="Vasoactive intestinal polypeptide receptor 2" evidence="17">
    <location>
        <begin position="19"/>
        <end position="485"/>
    </location>
</feature>
<dbReference type="SUPFAM" id="SSF111418">
    <property type="entry name" value="Hormone receptor domain"/>
    <property type="match status" value="1"/>
</dbReference>
<dbReference type="InterPro" id="IPR036445">
    <property type="entry name" value="GPCR_2_extracell_dom_sf"/>
</dbReference>
<dbReference type="Gene3D" id="4.10.1240.10">
    <property type="entry name" value="GPCR, family 2, extracellular hormone receptor domain"/>
    <property type="match status" value="1"/>
</dbReference>
<keyword evidence="9" id="KW-1015">Disulfide bond</keyword>
<organism evidence="20 21">
    <name type="scientific">Taeniopygia guttata</name>
    <name type="common">Zebra finch</name>
    <name type="synonym">Poephila guttata</name>
    <dbReference type="NCBI Taxonomy" id="59729"/>
    <lineage>
        <taxon>Eukaryota</taxon>
        <taxon>Metazoa</taxon>
        <taxon>Chordata</taxon>
        <taxon>Craniata</taxon>
        <taxon>Vertebrata</taxon>
        <taxon>Euteleostomi</taxon>
        <taxon>Archelosauria</taxon>
        <taxon>Archosauria</taxon>
        <taxon>Dinosauria</taxon>
        <taxon>Saurischia</taxon>
        <taxon>Theropoda</taxon>
        <taxon>Coelurosauria</taxon>
        <taxon>Aves</taxon>
        <taxon>Neognathae</taxon>
        <taxon>Neoaves</taxon>
        <taxon>Telluraves</taxon>
        <taxon>Australaves</taxon>
        <taxon>Passeriformes</taxon>
        <taxon>Passeroidea</taxon>
        <taxon>Estrildidae</taxon>
        <taxon>Estrildinae</taxon>
        <taxon>Taeniopygia</taxon>
    </lineage>
</organism>
<dbReference type="InParanoid" id="H0YR68"/>
<dbReference type="GO" id="GO:0005886">
    <property type="term" value="C:plasma membrane"/>
    <property type="evidence" value="ECO:0007669"/>
    <property type="project" value="UniProtKB-SubCell"/>
</dbReference>
<evidence type="ECO:0000256" key="4">
    <source>
        <dbReference type="ARBA" id="ARBA00022692"/>
    </source>
</evidence>
<keyword evidence="3" id="KW-1003">Cell membrane</keyword>
<dbReference type="AlphaFoldDB" id="H0YR68"/>
<gene>
    <name evidence="20" type="primary">VIPR2</name>
</gene>
<reference evidence="20" key="3">
    <citation type="submission" date="2025-09" db="UniProtKB">
        <authorList>
            <consortium name="Ensembl"/>
        </authorList>
    </citation>
    <scope>IDENTIFICATION</scope>
</reference>
<dbReference type="Ensembl" id="ENSTGUT00000000787.2">
    <property type="protein sequence ID" value="ENSTGUP00000000776.2"/>
    <property type="gene ID" value="ENSTGUG00000000754.2"/>
</dbReference>
<dbReference type="FunFam" id="4.10.1240.10:FF:000015">
    <property type="entry name" value="Vasoactive intestinal polypeptide receptor 2"/>
    <property type="match status" value="1"/>
</dbReference>
<dbReference type="Gene3D" id="1.20.1070.10">
    <property type="entry name" value="Rhodopsin 7-helix transmembrane proteins"/>
    <property type="match status" value="1"/>
</dbReference>
<feature type="domain" description="G-protein coupled receptors family 2 profile 2" evidence="19">
    <location>
        <begin position="125"/>
        <end position="378"/>
    </location>
</feature>
<evidence type="ECO:0000256" key="11">
    <source>
        <dbReference type="ARBA" id="ARBA00023180"/>
    </source>
</evidence>
<dbReference type="PROSITE" id="PS00649">
    <property type="entry name" value="G_PROTEIN_RECEP_F2_1"/>
    <property type="match status" value="1"/>
</dbReference>
<dbReference type="GO" id="GO:0007189">
    <property type="term" value="P:adenylate cyclase-activating G protein-coupled receptor signaling pathway"/>
    <property type="evidence" value="ECO:0007669"/>
    <property type="project" value="Ensembl"/>
</dbReference>
<dbReference type="InterPro" id="IPR050332">
    <property type="entry name" value="GPCR_2"/>
</dbReference>